<evidence type="ECO:0000259" key="1">
    <source>
        <dbReference type="Pfam" id="PF00646"/>
    </source>
</evidence>
<dbReference type="AlphaFoldDB" id="A0A9W4UDY0"/>
<dbReference type="SUPFAM" id="SSF81383">
    <property type="entry name" value="F-box domain"/>
    <property type="match status" value="1"/>
</dbReference>
<dbReference type="Proteomes" id="UP001152607">
    <property type="component" value="Unassembled WGS sequence"/>
</dbReference>
<dbReference type="OrthoDB" id="3766406at2759"/>
<feature type="domain" description="F-box" evidence="1">
    <location>
        <begin position="56"/>
        <end position="95"/>
    </location>
</feature>
<evidence type="ECO:0000313" key="3">
    <source>
        <dbReference type="Proteomes" id="UP001152607"/>
    </source>
</evidence>
<dbReference type="InterPro" id="IPR001810">
    <property type="entry name" value="F-box_dom"/>
</dbReference>
<dbReference type="EMBL" id="CAOQHR010000003">
    <property type="protein sequence ID" value="CAI6332533.1"/>
    <property type="molecule type" value="Genomic_DNA"/>
</dbReference>
<keyword evidence="3" id="KW-1185">Reference proteome</keyword>
<proteinExistence type="predicted"/>
<protein>
    <recommendedName>
        <fullName evidence="1">F-box domain-containing protein</fullName>
    </recommendedName>
</protein>
<dbReference type="CDD" id="cd09917">
    <property type="entry name" value="F-box_SF"/>
    <property type="match status" value="1"/>
</dbReference>
<comment type="caution">
    <text evidence="2">The sequence shown here is derived from an EMBL/GenBank/DDBJ whole genome shotgun (WGS) entry which is preliminary data.</text>
</comment>
<organism evidence="2 3">
    <name type="scientific">Periconia digitata</name>
    <dbReference type="NCBI Taxonomy" id="1303443"/>
    <lineage>
        <taxon>Eukaryota</taxon>
        <taxon>Fungi</taxon>
        <taxon>Dikarya</taxon>
        <taxon>Ascomycota</taxon>
        <taxon>Pezizomycotina</taxon>
        <taxon>Dothideomycetes</taxon>
        <taxon>Pleosporomycetidae</taxon>
        <taxon>Pleosporales</taxon>
        <taxon>Massarineae</taxon>
        <taxon>Periconiaceae</taxon>
        <taxon>Periconia</taxon>
    </lineage>
</organism>
<sequence length="435" mass="48917">MLGFMIPYWRSRRGLPLQGMPVNSSSQKTEHHAKEVEALREALTAAATPTPQNAPLLKLPIELIQHISTYLPNISTVASFSLTSRYLYYAIGTLPLSTHMYGADTIPSHGSRTSSYSLSRISRTERRERREILERAFPSRWYCAWCDNFHIQEASTSPKLFVFETKRACSGYNSYLHDDKNEFVLCFHHVRLAVNRQLWGPEYGIGLDAFSYTSSPTHKTLHLRRKKIGISTVLRTGAKVVDGRFLLNVTYSISMPTPPSGTGLARSLAKSVLPILPQILAGHRDSHEPHTGFLIALEKALLSPVSKPGIVRLCSVCATDFIVDVHRSASNKEYSAGNVAAFPKILVRISVWRDLGDGRNPFNSSWRAHGEIGRGKEGFAQDLWRLVQLRPGGIKEAFEKDKEKESKADPIDEGIKCWIWEEEVLGKRYRESAKL</sequence>
<dbReference type="InterPro" id="IPR036047">
    <property type="entry name" value="F-box-like_dom_sf"/>
</dbReference>
<name>A0A9W4UDY0_9PLEO</name>
<dbReference type="Pfam" id="PF00646">
    <property type="entry name" value="F-box"/>
    <property type="match status" value="1"/>
</dbReference>
<evidence type="ECO:0000313" key="2">
    <source>
        <dbReference type="EMBL" id="CAI6332533.1"/>
    </source>
</evidence>
<gene>
    <name evidence="2" type="ORF">PDIGIT_LOCUS5558</name>
</gene>
<reference evidence="2" key="1">
    <citation type="submission" date="2023-01" db="EMBL/GenBank/DDBJ databases">
        <authorList>
            <person name="Van Ghelder C."/>
            <person name="Rancurel C."/>
        </authorList>
    </citation>
    <scope>NUCLEOTIDE SEQUENCE</scope>
    <source>
        <strain evidence="2">CNCM I-4278</strain>
    </source>
</reference>
<accession>A0A9W4UDY0</accession>